<feature type="region of interest" description="Disordered" evidence="2">
    <location>
        <begin position="1"/>
        <end position="30"/>
    </location>
</feature>
<feature type="region of interest" description="Disordered" evidence="2">
    <location>
        <begin position="683"/>
        <end position="707"/>
    </location>
</feature>
<gene>
    <name evidence="3" type="ORF">BGZ65_007437</name>
</gene>
<feature type="compositionally biased region" description="Low complexity" evidence="2">
    <location>
        <begin position="226"/>
        <end position="236"/>
    </location>
</feature>
<feature type="compositionally biased region" description="Low complexity" evidence="2">
    <location>
        <begin position="18"/>
        <end position="30"/>
    </location>
</feature>
<feature type="region of interest" description="Disordered" evidence="2">
    <location>
        <begin position="620"/>
        <end position="641"/>
    </location>
</feature>
<reference evidence="3" key="1">
    <citation type="journal article" date="2020" name="Fungal Divers.">
        <title>Resolving the Mortierellaceae phylogeny through synthesis of multi-gene phylogenetics and phylogenomics.</title>
        <authorList>
            <person name="Vandepol N."/>
            <person name="Liber J."/>
            <person name="Desiro A."/>
            <person name="Na H."/>
            <person name="Kennedy M."/>
            <person name="Barry K."/>
            <person name="Grigoriev I.V."/>
            <person name="Miller A.N."/>
            <person name="O'Donnell K."/>
            <person name="Stajich J.E."/>
            <person name="Bonito G."/>
        </authorList>
    </citation>
    <scope>NUCLEOTIDE SEQUENCE</scope>
    <source>
        <strain evidence="3">MES-2147</strain>
    </source>
</reference>
<feature type="compositionally biased region" description="Basic and acidic residues" evidence="2">
    <location>
        <begin position="1"/>
        <end position="15"/>
    </location>
</feature>
<dbReference type="Proteomes" id="UP000749646">
    <property type="component" value="Unassembled WGS sequence"/>
</dbReference>
<dbReference type="OrthoDB" id="2437601at2759"/>
<dbReference type="EMBL" id="JAAAHW010003131">
    <property type="protein sequence ID" value="KAF9988332.1"/>
    <property type="molecule type" value="Genomic_DNA"/>
</dbReference>
<feature type="compositionally biased region" description="Low complexity" evidence="2">
    <location>
        <begin position="143"/>
        <end position="158"/>
    </location>
</feature>
<evidence type="ECO:0000313" key="4">
    <source>
        <dbReference type="Proteomes" id="UP000749646"/>
    </source>
</evidence>
<organism evidence="3 4">
    <name type="scientific">Modicella reniformis</name>
    <dbReference type="NCBI Taxonomy" id="1440133"/>
    <lineage>
        <taxon>Eukaryota</taxon>
        <taxon>Fungi</taxon>
        <taxon>Fungi incertae sedis</taxon>
        <taxon>Mucoromycota</taxon>
        <taxon>Mortierellomycotina</taxon>
        <taxon>Mortierellomycetes</taxon>
        <taxon>Mortierellales</taxon>
        <taxon>Mortierellaceae</taxon>
        <taxon>Modicella</taxon>
    </lineage>
</organism>
<proteinExistence type="predicted"/>
<keyword evidence="1" id="KW-0175">Coiled coil</keyword>
<evidence type="ECO:0000256" key="2">
    <source>
        <dbReference type="SAM" id="MobiDB-lite"/>
    </source>
</evidence>
<comment type="caution">
    <text evidence="3">The sequence shown here is derived from an EMBL/GenBank/DDBJ whole genome shotgun (WGS) entry which is preliminary data.</text>
</comment>
<name>A0A9P6MBR1_9FUNG</name>
<evidence type="ECO:0000256" key="1">
    <source>
        <dbReference type="SAM" id="Coils"/>
    </source>
</evidence>
<keyword evidence="4" id="KW-1185">Reference proteome</keyword>
<sequence>MAAADDMIRLQEHQKTMQPQNDDQQQPLDVPQTATFAPKVTPCRLNSELKSAMVDTAYVNSYPSIMASTSLPVPFTTTPPVQPSESSYNRICGVTGHYPGLAKNERIFSDSRLNPIRSRKLRELEEEQQRQQQEGTLSVSKFGSGIPISVSPTSTSSSRNEEYKQPPRIKHVTFNVYQAIEVGSRRDDNDSIESTGYDLGEAMDTGFNEMMIRSQSLVPHDESDTESSTLPSTSESGLAVPSTSTRVTFTWLPALGECSDGFGSGYEENGPITRCNPTSNWVTIEKTNLSSPNVSIKTTLLPTMTKDFNVLTTASASTSTINNERQVKDEGERILTMSTSSSCFVSDSTVSTRAVDEMRRVYKGASMNNRPADSAQVATTDTPAIRITDALLPRGRNEEHYTTIALEDHTVEPTSICKSESMSGTLKVSISGKYQCLQEPFSEYSAFSSDVMDSQSLSVSRCRRQDHLQQLIDLSKAPAERSHKFYWTPEDSDLSFDGVQLNKFYQPDKVVELDVSCPSTSQTPKLMEVRGPVSEHQGGISSTFINTSCCSVPPSTLSTGQHEPENDVPFRRRIEVSTTNGAFDILAFVDAYRLLSDERVRVVDRGPSQENRLLKQSLIMDCPTPPSDEEMSRPSNQTNNIQIDRAQQVRRESRSQSMRATELEAKLLQVERTRVEDVMRSMSQIEQDHPRLQDSCLPESEDKDDLESDLAPTLGQEIHARPSTSTTPVTPSLPVPETEWNHIRIPQEGIKVTCDNCQRRFTITVSDPLVLERHQDQACSTAIQRQLQRWYYRAECYLGNRITGREAMITKREQRYKLEMRKLNDEMDRSMARLVALHDEYEAFLKSLSADGLEDDVDQWIATLGDVCGRLTEGFRICTGLPALLVWNGEATSGGSSHVESSKDDDEEQLVDVFFDAIEFI</sequence>
<evidence type="ECO:0000313" key="3">
    <source>
        <dbReference type="EMBL" id="KAF9988332.1"/>
    </source>
</evidence>
<dbReference type="AlphaFoldDB" id="A0A9P6MBR1"/>
<protein>
    <submittedName>
        <fullName evidence="3">Uncharacterized protein</fullName>
    </submittedName>
</protein>
<feature type="region of interest" description="Disordered" evidence="2">
    <location>
        <begin position="123"/>
        <end position="167"/>
    </location>
</feature>
<feature type="region of interest" description="Disordered" evidence="2">
    <location>
        <begin position="217"/>
        <end position="241"/>
    </location>
</feature>
<accession>A0A9P6MBR1</accession>
<feature type="coiled-coil region" evidence="1">
    <location>
        <begin position="813"/>
        <end position="840"/>
    </location>
</feature>